<dbReference type="InterPro" id="IPR000834">
    <property type="entry name" value="Peptidase_M14"/>
</dbReference>
<accession>A0ABY4BQE2</accession>
<feature type="active site" description="Proton donor/acceptor" evidence="8">
    <location>
        <position position="380"/>
    </location>
</feature>
<dbReference type="PANTHER" id="PTHR11705:SF143">
    <property type="entry name" value="SLL0236 PROTEIN"/>
    <property type="match status" value="1"/>
</dbReference>
<dbReference type="Gene3D" id="3.40.630.10">
    <property type="entry name" value="Zn peptidases"/>
    <property type="match status" value="1"/>
</dbReference>
<keyword evidence="3" id="KW-0645">Protease</keyword>
<evidence type="ECO:0000313" key="10">
    <source>
        <dbReference type="EMBL" id="UOE41406.1"/>
    </source>
</evidence>
<keyword evidence="5" id="KW-0378">Hydrolase</keyword>
<proteinExistence type="inferred from homology"/>
<evidence type="ECO:0000313" key="11">
    <source>
        <dbReference type="Proteomes" id="UP000831460"/>
    </source>
</evidence>
<dbReference type="SMART" id="SM00631">
    <property type="entry name" value="Zn_pept"/>
    <property type="match status" value="1"/>
</dbReference>
<keyword evidence="4" id="KW-0732">Signal</keyword>
<dbReference type="NCBIfam" id="TIGR04183">
    <property type="entry name" value="Por_Secre_tail"/>
    <property type="match status" value="1"/>
</dbReference>
<evidence type="ECO:0000259" key="9">
    <source>
        <dbReference type="PROSITE" id="PS52035"/>
    </source>
</evidence>
<dbReference type="Pfam" id="PF00246">
    <property type="entry name" value="Peptidase_M14"/>
    <property type="match status" value="1"/>
</dbReference>
<evidence type="ECO:0000256" key="7">
    <source>
        <dbReference type="ARBA" id="ARBA00023049"/>
    </source>
</evidence>
<evidence type="ECO:0000256" key="1">
    <source>
        <dbReference type="ARBA" id="ARBA00001947"/>
    </source>
</evidence>
<dbReference type="Pfam" id="PF20773">
    <property type="entry name" value="InhA-like_MAM"/>
    <property type="match status" value="1"/>
</dbReference>
<keyword evidence="11" id="KW-1185">Reference proteome</keyword>
<dbReference type="RefSeq" id="WP_243550094.1">
    <property type="nucleotide sequence ID" value="NZ_CP094532.1"/>
</dbReference>
<dbReference type="PANTHER" id="PTHR11705">
    <property type="entry name" value="PROTEASE FAMILY M14 CARBOXYPEPTIDASE A,B"/>
    <property type="match status" value="1"/>
</dbReference>
<keyword evidence="6" id="KW-0862">Zinc</keyword>
<evidence type="ECO:0000256" key="4">
    <source>
        <dbReference type="ARBA" id="ARBA00022729"/>
    </source>
</evidence>
<dbReference type="InterPro" id="IPR033810">
    <property type="entry name" value="Carboxypeptidase_T"/>
</dbReference>
<keyword evidence="7" id="KW-0482">Metalloprotease</keyword>
<sequence>MKKILLLFVLFISFYGFSQEDYQKVRVFFQNQEELKKAVNLAETEPRTMKKGVFFECEIPKDRVEKIRNSGFKVEILEPNLREYYDRMEREFQEKGATNTCTTYSITDPVNYKPGSMGGYLNYNEVLAELDLMKTMYPNLITAKAAVSTFKTFENRPIYHVKISDNPESDEGEKKILYTALHHAREPGSSQQLIYFMWYILENYATNPEIKSLVDNSEIYFVPIVNPDGFAYNQQTKPNGGGMWRKNRRSGYGVDNNRNYSYQWGTTGTSTSTTSDTYCGPSPFSEPENQAIKWLCEQKQFSVAINAHTHGKLVLYPFGYAYNTPTVDDHAFQVTSAEMVKYSGYTNQISSELYPASGDSDDWMYADTSTKPKIFAYTPEIGSSFYEASGQIKNTCRDMLYTNLTALRILHNFAVFEDDSDGFFAQQNSQFKYSLKRLGLVENQNFTVKVTPVSSNIESVGSPVIHSALSIGTSVPGTIALNLKPAIQNGEAVTFNVEIDNGSYTTSETITKYFGTVTTNFIEPGNAITQWTKTGSWGTTTSQYVSAPSAITDSPSGNYSIGADTYIRTTNPINLTSASHALLEFYAKWNIEKGYDFAVLEASTNGTTWQPLCGKYTTTGTSSQISGAPVYDGIQNTWVKEQVNLADFVGQQLYLRFRLKSDASVTGDGFYFDDFSVKSISTASMAVADANSQSVKIYPNPASDKLFVKNQGRFTSYKIHSVTGQLLQQGKTDGSVEISRLGNGVYFIELSDGATSIREKFVVKK</sequence>
<comment type="cofactor">
    <cofactor evidence="1">
        <name>Zn(2+)</name>
        <dbReference type="ChEBI" id="CHEBI:29105"/>
    </cofactor>
</comment>
<feature type="domain" description="Peptidase M14" evidence="9">
    <location>
        <begin position="119"/>
        <end position="410"/>
    </location>
</feature>
<gene>
    <name evidence="10" type="ORF">MTP09_01810</name>
</gene>
<protein>
    <submittedName>
        <fullName evidence="10">Immune inhibitor A</fullName>
    </submittedName>
</protein>
<evidence type="ECO:0000256" key="8">
    <source>
        <dbReference type="PROSITE-ProRule" id="PRU01379"/>
    </source>
</evidence>
<dbReference type="Pfam" id="PF18962">
    <property type="entry name" value="Por_Secre_tail"/>
    <property type="match status" value="1"/>
</dbReference>
<evidence type="ECO:0000256" key="2">
    <source>
        <dbReference type="ARBA" id="ARBA00005988"/>
    </source>
</evidence>
<evidence type="ECO:0000256" key="6">
    <source>
        <dbReference type="ARBA" id="ARBA00022833"/>
    </source>
</evidence>
<dbReference type="Proteomes" id="UP000831460">
    <property type="component" value="Chromosome"/>
</dbReference>
<dbReference type="InterPro" id="IPR026444">
    <property type="entry name" value="Secre_tail"/>
</dbReference>
<dbReference type="PROSITE" id="PS52035">
    <property type="entry name" value="PEPTIDASE_M14"/>
    <property type="match status" value="1"/>
</dbReference>
<dbReference type="CDD" id="cd03859">
    <property type="entry name" value="M14_CPT"/>
    <property type="match status" value="1"/>
</dbReference>
<name>A0ABY4BQE2_9FLAO</name>
<reference evidence="10 11" key="1">
    <citation type="submission" date="2022-03" db="EMBL/GenBank/DDBJ databases">
        <title>Chryseobacterium sp. isolated from particulate matters in swine house.</title>
        <authorList>
            <person name="Won M."/>
            <person name="Kim S.-J."/>
            <person name="Kwon S.-W."/>
        </authorList>
    </citation>
    <scope>NUCLEOTIDE SEQUENCE [LARGE SCALE GENOMIC DNA]</scope>
    <source>
        <strain evidence="10 11">SC2-2</strain>
    </source>
</reference>
<dbReference type="EMBL" id="CP094532">
    <property type="protein sequence ID" value="UOE41406.1"/>
    <property type="molecule type" value="Genomic_DNA"/>
</dbReference>
<organism evidence="10 11">
    <name type="scientific">Chryseobacterium suipulveris</name>
    <dbReference type="NCBI Taxonomy" id="2929800"/>
    <lineage>
        <taxon>Bacteria</taxon>
        <taxon>Pseudomonadati</taxon>
        <taxon>Bacteroidota</taxon>
        <taxon>Flavobacteriia</taxon>
        <taxon>Flavobacteriales</taxon>
        <taxon>Weeksellaceae</taxon>
        <taxon>Chryseobacterium group</taxon>
        <taxon>Chryseobacterium</taxon>
    </lineage>
</organism>
<dbReference type="SUPFAM" id="SSF53187">
    <property type="entry name" value="Zn-dependent exopeptidases"/>
    <property type="match status" value="1"/>
</dbReference>
<comment type="similarity">
    <text evidence="2 8">Belongs to the peptidase M14 family.</text>
</comment>
<evidence type="ECO:0000256" key="5">
    <source>
        <dbReference type="ARBA" id="ARBA00022801"/>
    </source>
</evidence>
<evidence type="ECO:0000256" key="3">
    <source>
        <dbReference type="ARBA" id="ARBA00022670"/>
    </source>
</evidence>